<keyword evidence="3" id="KW-1185">Reference proteome</keyword>
<evidence type="ECO:0000313" key="3">
    <source>
        <dbReference type="Proteomes" id="UP001276659"/>
    </source>
</evidence>
<evidence type="ECO:0000256" key="1">
    <source>
        <dbReference type="SAM" id="MobiDB-lite"/>
    </source>
</evidence>
<dbReference type="EMBL" id="JASNWA010000007">
    <property type="protein sequence ID" value="KAK3172422.1"/>
    <property type="molecule type" value="Genomic_DNA"/>
</dbReference>
<evidence type="ECO:0000313" key="2">
    <source>
        <dbReference type="EMBL" id="KAK3172422.1"/>
    </source>
</evidence>
<organism evidence="2 3">
    <name type="scientific">Lepraria neglecta</name>
    <dbReference type="NCBI Taxonomy" id="209136"/>
    <lineage>
        <taxon>Eukaryota</taxon>
        <taxon>Fungi</taxon>
        <taxon>Dikarya</taxon>
        <taxon>Ascomycota</taxon>
        <taxon>Pezizomycotina</taxon>
        <taxon>Lecanoromycetes</taxon>
        <taxon>OSLEUM clade</taxon>
        <taxon>Lecanoromycetidae</taxon>
        <taxon>Lecanorales</taxon>
        <taxon>Lecanorineae</taxon>
        <taxon>Stereocaulaceae</taxon>
        <taxon>Lepraria</taxon>
    </lineage>
</organism>
<feature type="region of interest" description="Disordered" evidence="1">
    <location>
        <begin position="267"/>
        <end position="291"/>
    </location>
</feature>
<reference evidence="2" key="1">
    <citation type="submission" date="2022-11" db="EMBL/GenBank/DDBJ databases">
        <title>Chromosomal genome sequence assembly and mating type (MAT) locus characterization of the leprose asexual lichenized fungus Lepraria neglecta (Nyl.) Erichsen.</title>
        <authorList>
            <person name="Allen J.L."/>
            <person name="Pfeffer B."/>
        </authorList>
    </citation>
    <scope>NUCLEOTIDE SEQUENCE</scope>
    <source>
        <strain evidence="2">Allen 5258</strain>
    </source>
</reference>
<name>A0AAE0DJK7_9LECA</name>
<dbReference type="Proteomes" id="UP001276659">
    <property type="component" value="Unassembled WGS sequence"/>
</dbReference>
<proteinExistence type="predicted"/>
<accession>A0AAE0DJK7</accession>
<comment type="caution">
    <text evidence="2">The sequence shown here is derived from an EMBL/GenBank/DDBJ whole genome shotgun (WGS) entry which is preliminary data.</text>
</comment>
<sequence>MIEASAWRDHLAIAKEALNWKPGKKWQPAFDMYMGTDSKDKPYSDAIKTAQKNNVAVHQSNWDSYNIVFCPRYYREKQAAAQIIANVKSGHHRKDDALYYWNTYGQTYYHELMHFPKLVNETRYTGVMPDLWQVSQLKALAADKGCKGGQFKSDTTSFWASSMYAPDAYATAGTMAYFQEQLKLGDVPTAPDPKGGFTIDAACGAGFIQLPDLDAGSADYKDADLGYDATKEDWSFKGLGLTDDNSPLLYPDSSLTTDEYNKLVADADAPDDTNAPEGGGAPPGTWTGPNGPVASGQLEFFILPSRDQPIRTKRSNEKRLAPGDANLAIPQKDIQPATVQVFTQNGTGFHTKWEPSVTGAKYGLSIQSGHACAGDVADYNLDNIHVKYGNTYIDIARSTGKDGKCSEHDKGVSCIIPV</sequence>
<protein>
    <submittedName>
        <fullName evidence="2">Uncharacterized protein</fullName>
    </submittedName>
</protein>
<gene>
    <name evidence="2" type="ORF">OEA41_005744</name>
</gene>
<dbReference type="AlphaFoldDB" id="A0AAE0DJK7"/>